<dbReference type="GO" id="GO:0004519">
    <property type="term" value="F:endonuclease activity"/>
    <property type="evidence" value="ECO:0007669"/>
    <property type="project" value="UniProtKB-KW"/>
</dbReference>
<dbReference type="InterPro" id="IPR016071">
    <property type="entry name" value="Staphylococal_nuclease_OB-fold"/>
</dbReference>
<dbReference type="Pfam" id="PF05901">
    <property type="entry name" value="Excalibur"/>
    <property type="match status" value="1"/>
</dbReference>
<feature type="chain" id="PRO_5016912573" evidence="4">
    <location>
        <begin position="18"/>
        <end position="216"/>
    </location>
</feature>
<dbReference type="PANTHER" id="PTHR12302">
    <property type="entry name" value="EBNA2 BINDING PROTEIN P100"/>
    <property type="match status" value="1"/>
</dbReference>
<dbReference type="GO" id="GO:0016787">
    <property type="term" value="F:hydrolase activity"/>
    <property type="evidence" value="ECO:0007669"/>
    <property type="project" value="UniProtKB-KW"/>
</dbReference>
<dbReference type="PROSITE" id="PS01123">
    <property type="entry name" value="TNASE_1"/>
    <property type="match status" value="1"/>
</dbReference>
<keyword evidence="3 6" id="KW-0378">Hydrolase</keyword>
<evidence type="ECO:0000256" key="3">
    <source>
        <dbReference type="ARBA" id="ARBA00022801"/>
    </source>
</evidence>
<protein>
    <submittedName>
        <fullName evidence="6">Nuclease</fullName>
        <ecNumber evidence="6">3.1.31.-</ecNumber>
    </submittedName>
</protein>
<keyword evidence="2" id="KW-0255">Endonuclease</keyword>
<dbReference type="InterPro" id="IPR008613">
    <property type="entry name" value="Excalibur_Ca-bd_domain"/>
</dbReference>
<dbReference type="PANTHER" id="PTHR12302:SF3">
    <property type="entry name" value="SERINE_THREONINE-PROTEIN KINASE 31"/>
    <property type="match status" value="1"/>
</dbReference>
<reference evidence="6 7" key="1">
    <citation type="submission" date="2018-06" db="EMBL/GenBank/DDBJ databases">
        <authorList>
            <consortium name="Pathogen Informatics"/>
            <person name="Doyle S."/>
        </authorList>
    </citation>
    <scope>NUCLEOTIDE SEQUENCE [LARGE SCALE GENOMIC DNA]</scope>
    <source>
        <strain evidence="6 7">NCTC10295</strain>
    </source>
</reference>
<sequence>MKYSLLILLAVSSFAAAQDIHCRVVGIADGDTLTCLTDTRKQLKVRLNQIDAPERGQAFGSAARKKLSRWVHGQYVTLKTDGADKYGRTLAEVFSGGLNINKEMVKSGYAWAYRKYVRDTEYIRLEERARAASLGLWSEPNPIYPSEFRNGKKAGMVTQQIKPSYAMPKTGGKFTCSGKRFCKEMSSCSEAKFYLNKCGVRRLDRDGDGIPCESIC</sequence>
<keyword evidence="1" id="KW-0540">Nuclease</keyword>
<dbReference type="Gene3D" id="2.40.50.90">
    <property type="match status" value="1"/>
</dbReference>
<evidence type="ECO:0000313" key="7">
    <source>
        <dbReference type="Proteomes" id="UP000254651"/>
    </source>
</evidence>
<name>A0A378UU51_BERDE</name>
<dbReference type="PROSITE" id="PS01284">
    <property type="entry name" value="TNASE_2"/>
    <property type="match status" value="1"/>
</dbReference>
<evidence type="ECO:0000256" key="2">
    <source>
        <dbReference type="ARBA" id="ARBA00022759"/>
    </source>
</evidence>
<dbReference type="GO" id="GO:0003676">
    <property type="term" value="F:nucleic acid binding"/>
    <property type="evidence" value="ECO:0007669"/>
    <property type="project" value="InterPro"/>
</dbReference>
<dbReference type="AlphaFoldDB" id="A0A378UU51"/>
<gene>
    <name evidence="6" type="primary">yhcR_5</name>
    <name evidence="6" type="ORF">NCTC10295_02428</name>
</gene>
<dbReference type="SUPFAM" id="SSF50199">
    <property type="entry name" value="Staphylococcal nuclease"/>
    <property type="match status" value="1"/>
</dbReference>
<dbReference type="Pfam" id="PF00565">
    <property type="entry name" value="SNase"/>
    <property type="match status" value="1"/>
</dbReference>
<organism evidence="6 7">
    <name type="scientific">Bergeriella denitrificans</name>
    <name type="common">Neisseria denitrificans</name>
    <dbReference type="NCBI Taxonomy" id="494"/>
    <lineage>
        <taxon>Bacteria</taxon>
        <taxon>Pseudomonadati</taxon>
        <taxon>Pseudomonadota</taxon>
        <taxon>Betaproteobacteria</taxon>
        <taxon>Neisseriales</taxon>
        <taxon>Neisseriaceae</taxon>
        <taxon>Bergeriella</taxon>
    </lineage>
</organism>
<dbReference type="SMART" id="SM00318">
    <property type="entry name" value="SNc"/>
    <property type="match status" value="1"/>
</dbReference>
<keyword evidence="4" id="KW-0732">Signal</keyword>
<dbReference type="EMBL" id="UGQS01000006">
    <property type="protein sequence ID" value="STZ83092.1"/>
    <property type="molecule type" value="Genomic_DNA"/>
</dbReference>
<dbReference type="Proteomes" id="UP000254651">
    <property type="component" value="Unassembled WGS sequence"/>
</dbReference>
<evidence type="ECO:0000259" key="5">
    <source>
        <dbReference type="PROSITE" id="PS50830"/>
    </source>
</evidence>
<dbReference type="InterPro" id="IPR002071">
    <property type="entry name" value="Thermonucl_AS"/>
</dbReference>
<evidence type="ECO:0000256" key="4">
    <source>
        <dbReference type="SAM" id="SignalP"/>
    </source>
</evidence>
<dbReference type="RefSeq" id="WP_115225497.1">
    <property type="nucleotide sequence ID" value="NZ_CP181246.1"/>
</dbReference>
<proteinExistence type="predicted"/>
<keyword evidence="7" id="KW-1185">Reference proteome</keyword>
<feature type="domain" description="TNase-like" evidence="5">
    <location>
        <begin position="18"/>
        <end position="139"/>
    </location>
</feature>
<dbReference type="InterPro" id="IPR035437">
    <property type="entry name" value="SNase_OB-fold_sf"/>
</dbReference>
<evidence type="ECO:0000313" key="6">
    <source>
        <dbReference type="EMBL" id="STZ83092.1"/>
    </source>
</evidence>
<dbReference type="PROSITE" id="PS50830">
    <property type="entry name" value="TNASE_3"/>
    <property type="match status" value="1"/>
</dbReference>
<accession>A0A378UU51</accession>
<dbReference type="EC" id="3.1.31.-" evidence="6"/>
<feature type="signal peptide" evidence="4">
    <location>
        <begin position="1"/>
        <end position="17"/>
    </location>
</feature>
<evidence type="ECO:0000256" key="1">
    <source>
        <dbReference type="ARBA" id="ARBA00022722"/>
    </source>
</evidence>